<comment type="similarity">
    <text evidence="1">Belongs to the acetyltransferase family. RimI subfamily.</text>
</comment>
<dbReference type="KEGG" id="rge:RGE_04770"/>
<dbReference type="InterPro" id="IPR050276">
    <property type="entry name" value="MshD_Acetyltransferase"/>
</dbReference>
<dbReference type="CDD" id="cd04301">
    <property type="entry name" value="NAT_SF"/>
    <property type="match status" value="1"/>
</dbReference>
<comment type="function">
    <text evidence="1">Acetylates the N-terminal alanine of ribosomal protein bS18.</text>
</comment>
<dbReference type="eggNOG" id="COG0456">
    <property type="taxonomic scope" value="Bacteria"/>
</dbReference>
<dbReference type="InterPro" id="IPR006464">
    <property type="entry name" value="AcTrfase_RimI/Ard1"/>
</dbReference>
<gene>
    <name evidence="1 3" type="primary">rimI</name>
    <name evidence="3" type="ordered locus">RGE_04770</name>
</gene>
<comment type="caution">
    <text evidence="1">Lacks conserved residue(s) required for the propagation of feature annotation.</text>
</comment>
<protein>
    <recommendedName>
        <fullName evidence="1">[Ribosomal protein bS18]-alanine N-acetyltransferase</fullName>
        <ecNumber evidence="1">2.3.1.266</ecNumber>
    </recommendedName>
</protein>
<dbReference type="PROSITE" id="PS51186">
    <property type="entry name" value="GNAT"/>
    <property type="match status" value="1"/>
</dbReference>
<dbReference type="EC" id="2.3.1.266" evidence="1"/>
<evidence type="ECO:0000313" key="3">
    <source>
        <dbReference type="EMBL" id="BAL93822.1"/>
    </source>
</evidence>
<feature type="binding site" evidence="1">
    <location>
        <position position="110"/>
    </location>
    <ligand>
        <name>acetyl-CoA</name>
        <dbReference type="ChEBI" id="CHEBI:57288"/>
    </ligand>
</feature>
<comment type="catalytic activity">
    <reaction evidence="1">
        <text>N-terminal L-alanyl-[ribosomal protein bS18] + acetyl-CoA = N-terminal N(alpha)-acetyl-L-alanyl-[ribosomal protein bS18] + CoA + H(+)</text>
        <dbReference type="Rhea" id="RHEA:43756"/>
        <dbReference type="Rhea" id="RHEA-COMP:10676"/>
        <dbReference type="Rhea" id="RHEA-COMP:10677"/>
        <dbReference type="ChEBI" id="CHEBI:15378"/>
        <dbReference type="ChEBI" id="CHEBI:57287"/>
        <dbReference type="ChEBI" id="CHEBI:57288"/>
        <dbReference type="ChEBI" id="CHEBI:64718"/>
        <dbReference type="ChEBI" id="CHEBI:83683"/>
        <dbReference type="EC" id="2.3.1.266"/>
    </reaction>
</comment>
<dbReference type="RefSeq" id="WP_014426698.1">
    <property type="nucleotide sequence ID" value="NC_017075.1"/>
</dbReference>
<dbReference type="Proteomes" id="UP000007883">
    <property type="component" value="Chromosome"/>
</dbReference>
<dbReference type="PANTHER" id="PTHR43617:SF35">
    <property type="entry name" value="[RIBOSOMAL PROTEIN BS18]-ALANINE N-ACETYLTRANSFERASE"/>
    <property type="match status" value="1"/>
</dbReference>
<keyword evidence="1 3" id="KW-0012">Acyltransferase</keyword>
<dbReference type="Gene3D" id="3.40.630.30">
    <property type="match status" value="1"/>
</dbReference>
<dbReference type="InterPro" id="IPR043690">
    <property type="entry name" value="RimI"/>
</dbReference>
<organism evidence="3 4">
    <name type="scientific">Rubrivivax gelatinosus (strain NBRC 100245 / IL144)</name>
    <dbReference type="NCBI Taxonomy" id="983917"/>
    <lineage>
        <taxon>Bacteria</taxon>
        <taxon>Pseudomonadati</taxon>
        <taxon>Pseudomonadota</taxon>
        <taxon>Betaproteobacteria</taxon>
        <taxon>Burkholderiales</taxon>
        <taxon>Sphaerotilaceae</taxon>
        <taxon>Rubrivivax</taxon>
    </lineage>
</organism>
<evidence type="ECO:0000259" key="2">
    <source>
        <dbReference type="PROSITE" id="PS51186"/>
    </source>
</evidence>
<dbReference type="EMBL" id="AP012320">
    <property type="protein sequence ID" value="BAL93822.1"/>
    <property type="molecule type" value="Genomic_DNA"/>
</dbReference>
<comment type="subcellular location">
    <subcellularLocation>
        <location evidence="1">Cytoplasm</location>
    </subcellularLocation>
</comment>
<proteinExistence type="inferred from homology"/>
<dbReference type="AlphaFoldDB" id="I0HLD5"/>
<dbReference type="STRING" id="983917.RGE_04770"/>
<accession>I0HLD5</accession>
<dbReference type="InterPro" id="IPR016181">
    <property type="entry name" value="Acyl_CoA_acyltransferase"/>
</dbReference>
<dbReference type="SUPFAM" id="SSF55729">
    <property type="entry name" value="Acyl-CoA N-acyltransferases (Nat)"/>
    <property type="match status" value="1"/>
</dbReference>
<name>I0HLD5_RUBGI</name>
<dbReference type="HOGENOM" id="CLU_013985_23_2_4"/>
<keyword evidence="1 3" id="KW-0808">Transferase</keyword>
<keyword evidence="4" id="KW-1185">Reference proteome</keyword>
<feature type="active site" description="Proton donor" evidence="1">
    <location>
        <position position="117"/>
    </location>
</feature>
<dbReference type="GO" id="GO:0008999">
    <property type="term" value="F:protein-N-terminal-alanine acetyltransferase activity"/>
    <property type="evidence" value="ECO:0007669"/>
    <property type="project" value="UniProtKB-UniRule"/>
</dbReference>
<evidence type="ECO:0000256" key="1">
    <source>
        <dbReference type="HAMAP-Rule" id="MF_02210"/>
    </source>
</evidence>
<feature type="active site" description="Proton acceptor" evidence="1">
    <location>
        <position position="105"/>
    </location>
</feature>
<dbReference type="Pfam" id="PF00583">
    <property type="entry name" value="Acetyltransf_1"/>
    <property type="match status" value="1"/>
</dbReference>
<reference evidence="3 4" key="1">
    <citation type="journal article" date="2012" name="J. Bacteriol.">
        <title>Complete genome sequence of phototrophic betaproteobacterium Rubrivivax gelatinosus IL144.</title>
        <authorList>
            <person name="Nagashima S."/>
            <person name="Kamimura A."/>
            <person name="Shimizu T."/>
            <person name="Nakamura-isaki S."/>
            <person name="Aono E."/>
            <person name="Sakamoto K."/>
            <person name="Ichikawa N."/>
            <person name="Nakazawa H."/>
            <person name="Sekine M."/>
            <person name="Yamazaki S."/>
            <person name="Fujita N."/>
            <person name="Shimada K."/>
            <person name="Hanada S."/>
            <person name="Nagashima K.V.P."/>
        </authorList>
    </citation>
    <scope>NUCLEOTIDE SEQUENCE [LARGE SCALE GENOMIC DNA]</scope>
    <source>
        <strain evidence="4">NBRC 100245 / IL144</strain>
    </source>
</reference>
<sequence>MSVATLRAMTLGDVDAVVAVEATAYEFPWTRGNFVDSLAAGYEAWVLEDAGALVGYYVAMVGVDEMHLLNVTVAPALQRRGLGRRLLDELDARCRTLALPIVWLEVRASNERAISVYLRRGFAPVGRRRGYYPAAQGREDAIVMNRRVPQEAGDVV</sequence>
<dbReference type="NCBIfam" id="TIGR01575">
    <property type="entry name" value="rimI"/>
    <property type="match status" value="1"/>
</dbReference>
<feature type="domain" description="N-acetyltransferase" evidence="2">
    <location>
        <begin position="4"/>
        <end position="149"/>
    </location>
</feature>
<dbReference type="PANTHER" id="PTHR43617">
    <property type="entry name" value="L-AMINO ACID N-ACETYLTRANSFERASE"/>
    <property type="match status" value="1"/>
</dbReference>
<dbReference type="GO" id="GO:0005737">
    <property type="term" value="C:cytoplasm"/>
    <property type="evidence" value="ECO:0007669"/>
    <property type="project" value="UniProtKB-SubCell"/>
</dbReference>
<dbReference type="HAMAP" id="MF_02210">
    <property type="entry name" value="RimI"/>
    <property type="match status" value="1"/>
</dbReference>
<dbReference type="PATRIC" id="fig|983917.3.peg.469"/>
<keyword evidence="1" id="KW-0963">Cytoplasm</keyword>
<feature type="binding site" evidence="1">
    <location>
        <begin position="79"/>
        <end position="84"/>
    </location>
    <ligand>
        <name>acetyl-CoA</name>
        <dbReference type="ChEBI" id="CHEBI:57288"/>
    </ligand>
</feature>
<dbReference type="InterPro" id="IPR000182">
    <property type="entry name" value="GNAT_dom"/>
</dbReference>
<evidence type="ECO:0000313" key="4">
    <source>
        <dbReference type="Proteomes" id="UP000007883"/>
    </source>
</evidence>